<evidence type="ECO:0000313" key="10">
    <source>
        <dbReference type="Proteomes" id="UP000007797"/>
    </source>
</evidence>
<gene>
    <name evidence="9" type="ORF">DFA_00075</name>
</gene>
<dbReference type="PANTHER" id="PTHR21229">
    <property type="entry name" value="LUNG SEVEN TRANSMEMBRANE RECEPTOR"/>
    <property type="match status" value="1"/>
</dbReference>
<dbReference type="InterPro" id="IPR053937">
    <property type="entry name" value="GOST_TM"/>
</dbReference>
<evidence type="ECO:0000256" key="2">
    <source>
        <dbReference type="ARBA" id="ARBA00022692"/>
    </source>
</evidence>
<organism evidence="9 10">
    <name type="scientific">Cavenderia fasciculata</name>
    <name type="common">Slime mold</name>
    <name type="synonym">Dictyostelium fasciculatum</name>
    <dbReference type="NCBI Taxonomy" id="261658"/>
    <lineage>
        <taxon>Eukaryota</taxon>
        <taxon>Amoebozoa</taxon>
        <taxon>Evosea</taxon>
        <taxon>Eumycetozoa</taxon>
        <taxon>Dictyostelia</taxon>
        <taxon>Acytosteliales</taxon>
        <taxon>Cavenderiaceae</taxon>
        <taxon>Cavenderia</taxon>
    </lineage>
</organism>
<evidence type="ECO:0000256" key="4">
    <source>
        <dbReference type="ARBA" id="ARBA00022989"/>
    </source>
</evidence>
<dbReference type="InterPro" id="IPR009637">
    <property type="entry name" value="GPR107/GPR108-like"/>
</dbReference>
<evidence type="ECO:0000259" key="8">
    <source>
        <dbReference type="Pfam" id="PF06814"/>
    </source>
</evidence>
<dbReference type="PANTHER" id="PTHR21229:SF2">
    <property type="entry name" value="RE59932P"/>
    <property type="match status" value="1"/>
</dbReference>
<dbReference type="OrthoDB" id="29657at2759"/>
<keyword evidence="4 6" id="KW-1133">Transmembrane helix</keyword>
<evidence type="ECO:0000313" key="9">
    <source>
        <dbReference type="EMBL" id="EGG19498.1"/>
    </source>
</evidence>
<evidence type="ECO:0000256" key="7">
    <source>
        <dbReference type="SAM" id="SignalP"/>
    </source>
</evidence>
<dbReference type="KEGG" id="dfa:DFA_00075"/>
<keyword evidence="10" id="KW-1185">Reference proteome</keyword>
<feature type="signal peptide" evidence="7">
    <location>
        <begin position="1"/>
        <end position="20"/>
    </location>
</feature>
<evidence type="ECO:0000256" key="1">
    <source>
        <dbReference type="ARBA" id="ARBA00004141"/>
    </source>
</evidence>
<feature type="transmembrane region" description="Helical" evidence="6">
    <location>
        <begin position="271"/>
        <end position="289"/>
    </location>
</feature>
<dbReference type="Proteomes" id="UP000007797">
    <property type="component" value="Unassembled WGS sequence"/>
</dbReference>
<dbReference type="AlphaFoldDB" id="F4PXI8"/>
<evidence type="ECO:0000256" key="5">
    <source>
        <dbReference type="ARBA" id="ARBA00023136"/>
    </source>
</evidence>
<dbReference type="RefSeq" id="XP_004357792.1">
    <property type="nucleotide sequence ID" value="XM_004357735.1"/>
</dbReference>
<evidence type="ECO:0000256" key="6">
    <source>
        <dbReference type="SAM" id="Phobius"/>
    </source>
</evidence>
<proteinExistence type="predicted"/>
<feature type="chain" id="PRO_5003315885" evidence="7">
    <location>
        <begin position="21"/>
        <end position="433"/>
    </location>
</feature>
<keyword evidence="3 7" id="KW-0732">Signal</keyword>
<feature type="transmembrane region" description="Helical" evidence="6">
    <location>
        <begin position="347"/>
        <end position="369"/>
    </location>
</feature>
<name>F4PXI8_CACFS</name>
<accession>F4PXI8</accession>
<protein>
    <submittedName>
        <fullName evidence="9">Seven transmembrane domain protein</fullName>
    </submittedName>
</protein>
<dbReference type="GO" id="GO:0005794">
    <property type="term" value="C:Golgi apparatus"/>
    <property type="evidence" value="ECO:0007669"/>
    <property type="project" value="TreeGrafter"/>
</dbReference>
<feature type="transmembrane region" description="Helical" evidence="6">
    <location>
        <begin position="304"/>
        <end position="326"/>
    </location>
</feature>
<keyword evidence="5 6" id="KW-0472">Membrane</keyword>
<dbReference type="GO" id="GO:0016020">
    <property type="term" value="C:membrane"/>
    <property type="evidence" value="ECO:0007669"/>
    <property type="project" value="UniProtKB-SubCell"/>
</dbReference>
<evidence type="ECO:0000256" key="3">
    <source>
        <dbReference type="ARBA" id="ARBA00022729"/>
    </source>
</evidence>
<dbReference type="GeneID" id="14871633"/>
<dbReference type="Pfam" id="PF06814">
    <property type="entry name" value="GOST_TM"/>
    <property type="match status" value="1"/>
</dbReference>
<comment type="subcellular location">
    <subcellularLocation>
        <location evidence="1">Membrane</location>
        <topology evidence="1">Multi-pass membrane protein</topology>
    </subcellularLocation>
</comment>
<feature type="transmembrane region" description="Helical" evidence="6">
    <location>
        <begin position="167"/>
        <end position="187"/>
    </location>
</feature>
<keyword evidence="2 6" id="KW-0812">Transmembrane</keyword>
<dbReference type="EMBL" id="GL883014">
    <property type="protein sequence ID" value="EGG19498.1"/>
    <property type="molecule type" value="Genomic_DNA"/>
</dbReference>
<feature type="transmembrane region" description="Helical" evidence="6">
    <location>
        <begin position="233"/>
        <end position="259"/>
    </location>
</feature>
<reference evidence="10" key="1">
    <citation type="journal article" date="2011" name="Genome Res.">
        <title>Phylogeny-wide analysis of social amoeba genomes highlights ancient origins for complex intercellular communication.</title>
        <authorList>
            <person name="Heidel A.J."/>
            <person name="Lawal H.M."/>
            <person name="Felder M."/>
            <person name="Schilde C."/>
            <person name="Helps N.R."/>
            <person name="Tunggal B."/>
            <person name="Rivero F."/>
            <person name="John U."/>
            <person name="Schleicher M."/>
            <person name="Eichinger L."/>
            <person name="Platzer M."/>
            <person name="Noegel A.A."/>
            <person name="Schaap P."/>
            <person name="Gloeckner G."/>
        </authorList>
    </citation>
    <scope>NUCLEOTIDE SEQUENCE [LARGE SCALE GENOMIC DNA]</scope>
    <source>
        <strain evidence="10">SH3</strain>
    </source>
</reference>
<dbReference type="OMA" id="FANCHPQ"/>
<feature type="transmembrane region" description="Helical" evidence="6">
    <location>
        <begin position="375"/>
        <end position="395"/>
    </location>
</feature>
<sequence length="433" mass="48948">MKQLLLFICLLLSYVSISYSLKHHLKIENDRRQSFLIEGFGFSSGGVLNASVSNWIVNGIPSTKNDNTAFVIKISDTDGTLYLEDIDYQNCSIPDIYFTNSSEENPFSFVINIANDPKKYPEGFYNLFFVNCKAVPVSFTLDLVEYNIDSNGNINYLSVGDNPLPTVYGLFSIIFAVLLVLWIFVFLRGEGKRVNKIHHLCSVYLVLQAVELLFRSIEMHYIKTTGSANGWDIAYYIFACLQGSFFIVLIALIGTGWTFIKPFLSDKDKTIFMIVIPLQILDNIALIMIDERAPGSESWVSWKHIFTVVDIICCGAIIVPIIWSINHLKDAASADDKAAKSLAKLQLFRQFYVFVISYVYFTRIVVFLVKASLEFHLIWLGDFSTLVASLVFYSATGYQFRPSLDNPYFNVPADDDLEAAGIQLSSLRDDDDD</sequence>
<feature type="domain" description="GOST seven transmembrane" evidence="8">
    <location>
        <begin position="163"/>
        <end position="378"/>
    </location>
</feature>